<feature type="domain" description="SH3" evidence="3">
    <location>
        <begin position="124"/>
        <end position="185"/>
    </location>
</feature>
<dbReference type="CDD" id="cd00174">
    <property type="entry name" value="SH3"/>
    <property type="match status" value="1"/>
</dbReference>
<dbReference type="GO" id="GO:0031410">
    <property type="term" value="C:cytoplasmic vesicle"/>
    <property type="evidence" value="ECO:0007669"/>
    <property type="project" value="TreeGrafter"/>
</dbReference>
<dbReference type="GO" id="GO:0005886">
    <property type="term" value="C:plasma membrane"/>
    <property type="evidence" value="ECO:0007669"/>
    <property type="project" value="TreeGrafter"/>
</dbReference>
<dbReference type="GO" id="GO:0097320">
    <property type="term" value="P:plasma membrane tubulation"/>
    <property type="evidence" value="ECO:0007669"/>
    <property type="project" value="TreeGrafter"/>
</dbReference>
<dbReference type="SUPFAM" id="SSF50044">
    <property type="entry name" value="SH3-domain"/>
    <property type="match status" value="1"/>
</dbReference>
<sequence>MVLANIIDHSRVEDEYSKKMYISFEIFCQSADGGWKLEKRYSDFSRLHSLLIHYYPPELMPKLPPKIFIGNNNESLIMKRRISLQQYLDHVLSQPDFDNDKHVDDFLQITTHCKIIQNKKERKENVNIVEALYDYSPLDATQLGFKKGDRIIILKRQSGVYYGQLKEDSKKQGTFPSNYVQFLTSLKSQNKSFVESPSKIQRLQSVTYEMDQERKERPVGKKMVLAIDHIVEPQSDQQIQYFFLKMYDRVEISSPDNTYYDQELKPGWSYVKHIKKNVCFWMPDDSLWEEPEK</sequence>
<evidence type="ECO:0000256" key="2">
    <source>
        <dbReference type="PROSITE-ProRule" id="PRU00192"/>
    </source>
</evidence>
<comment type="caution">
    <text evidence="5">The sequence shown here is derived from an EMBL/GenBank/DDBJ whole genome shotgun (WGS) entry which is preliminary data.</text>
</comment>
<reference evidence="5 6" key="1">
    <citation type="submission" date="2024-03" db="EMBL/GenBank/DDBJ databases">
        <title>The Acrasis kona genome and developmental transcriptomes reveal deep origins of eukaryotic multicellular pathways.</title>
        <authorList>
            <person name="Sheikh S."/>
            <person name="Fu C.-J."/>
            <person name="Brown M.W."/>
            <person name="Baldauf S.L."/>
        </authorList>
    </citation>
    <scope>NUCLEOTIDE SEQUENCE [LARGE SCALE GENOMIC DNA]</scope>
    <source>
        <strain evidence="5 6">ATCC MYA-3509</strain>
    </source>
</reference>
<dbReference type="GO" id="GO:0035091">
    <property type="term" value="F:phosphatidylinositol binding"/>
    <property type="evidence" value="ECO:0007669"/>
    <property type="project" value="InterPro"/>
</dbReference>
<dbReference type="InterPro" id="IPR036871">
    <property type="entry name" value="PX_dom_sf"/>
</dbReference>
<evidence type="ECO:0000313" key="5">
    <source>
        <dbReference type="EMBL" id="KAL0487631.1"/>
    </source>
</evidence>
<dbReference type="EMBL" id="JAOPGA020001357">
    <property type="protein sequence ID" value="KAL0487631.1"/>
    <property type="molecule type" value="Genomic_DNA"/>
</dbReference>
<dbReference type="InterPro" id="IPR001452">
    <property type="entry name" value="SH3_domain"/>
</dbReference>
<accession>A0AAW2ZD03</accession>
<organism evidence="5 6">
    <name type="scientific">Acrasis kona</name>
    <dbReference type="NCBI Taxonomy" id="1008807"/>
    <lineage>
        <taxon>Eukaryota</taxon>
        <taxon>Discoba</taxon>
        <taxon>Heterolobosea</taxon>
        <taxon>Tetramitia</taxon>
        <taxon>Eutetramitia</taxon>
        <taxon>Acrasidae</taxon>
        <taxon>Acrasis</taxon>
    </lineage>
</organism>
<evidence type="ECO:0000256" key="1">
    <source>
        <dbReference type="ARBA" id="ARBA00022443"/>
    </source>
</evidence>
<evidence type="ECO:0000313" key="6">
    <source>
        <dbReference type="Proteomes" id="UP001431209"/>
    </source>
</evidence>
<dbReference type="Proteomes" id="UP001431209">
    <property type="component" value="Unassembled WGS sequence"/>
</dbReference>
<dbReference type="Gene3D" id="2.30.30.40">
    <property type="entry name" value="SH3 Domains"/>
    <property type="match status" value="1"/>
</dbReference>
<dbReference type="PRINTS" id="PR00452">
    <property type="entry name" value="SH3DOMAIN"/>
</dbReference>
<dbReference type="SMART" id="SM00326">
    <property type="entry name" value="SH3"/>
    <property type="match status" value="1"/>
</dbReference>
<evidence type="ECO:0000259" key="3">
    <source>
        <dbReference type="PROSITE" id="PS50002"/>
    </source>
</evidence>
<proteinExistence type="predicted"/>
<dbReference type="AlphaFoldDB" id="A0AAW2ZD03"/>
<dbReference type="PANTHER" id="PTHR45827:SF1">
    <property type="entry name" value="SORTING NEXIN"/>
    <property type="match status" value="1"/>
</dbReference>
<dbReference type="InterPro" id="IPR001683">
    <property type="entry name" value="PX_dom"/>
</dbReference>
<name>A0AAW2ZD03_9EUKA</name>
<dbReference type="PROSITE" id="PS50002">
    <property type="entry name" value="SH3"/>
    <property type="match status" value="1"/>
</dbReference>
<dbReference type="InterPro" id="IPR036028">
    <property type="entry name" value="SH3-like_dom_sf"/>
</dbReference>
<keyword evidence="1 2" id="KW-0728">SH3 domain</keyword>
<protein>
    <submittedName>
        <fullName evidence="5">Sorting nexin MVP1</fullName>
    </submittedName>
</protein>
<dbReference type="SUPFAM" id="SSF64268">
    <property type="entry name" value="PX domain"/>
    <property type="match status" value="1"/>
</dbReference>
<feature type="domain" description="PX" evidence="4">
    <location>
        <begin position="2"/>
        <end position="114"/>
    </location>
</feature>
<dbReference type="Gene3D" id="3.30.1520.10">
    <property type="entry name" value="Phox-like domain"/>
    <property type="match status" value="1"/>
</dbReference>
<dbReference type="PANTHER" id="PTHR45827">
    <property type="entry name" value="SORTING NEXIN"/>
    <property type="match status" value="1"/>
</dbReference>
<gene>
    <name evidence="5" type="ORF">AKO1_000236</name>
</gene>
<dbReference type="GO" id="GO:0006897">
    <property type="term" value="P:endocytosis"/>
    <property type="evidence" value="ECO:0007669"/>
    <property type="project" value="TreeGrafter"/>
</dbReference>
<keyword evidence="6" id="KW-1185">Reference proteome</keyword>
<dbReference type="CDD" id="cd06093">
    <property type="entry name" value="PX_domain"/>
    <property type="match status" value="1"/>
</dbReference>
<dbReference type="GO" id="GO:0016197">
    <property type="term" value="P:endosomal transport"/>
    <property type="evidence" value="ECO:0007669"/>
    <property type="project" value="TreeGrafter"/>
</dbReference>
<evidence type="ECO:0000259" key="4">
    <source>
        <dbReference type="PROSITE" id="PS50195"/>
    </source>
</evidence>
<dbReference type="Pfam" id="PF00018">
    <property type="entry name" value="SH3_1"/>
    <property type="match status" value="1"/>
</dbReference>
<dbReference type="Pfam" id="PF00787">
    <property type="entry name" value="PX"/>
    <property type="match status" value="1"/>
</dbReference>
<dbReference type="SMART" id="SM00312">
    <property type="entry name" value="PX"/>
    <property type="match status" value="1"/>
</dbReference>
<dbReference type="PROSITE" id="PS50195">
    <property type="entry name" value="PX"/>
    <property type="match status" value="1"/>
</dbReference>